<name>A0AAN9Q2S3_CLITE</name>
<comment type="caution">
    <text evidence="2">The sequence shown here is derived from an EMBL/GenBank/DDBJ whole genome shotgun (WGS) entry which is preliminary data.</text>
</comment>
<dbReference type="InterPro" id="IPR050796">
    <property type="entry name" value="SCF_F-box_component"/>
</dbReference>
<feature type="domain" description="F-box protein At3g26010-like beta-propeller" evidence="1">
    <location>
        <begin position="94"/>
        <end position="303"/>
    </location>
</feature>
<evidence type="ECO:0000259" key="1">
    <source>
        <dbReference type="Pfam" id="PF24750"/>
    </source>
</evidence>
<reference evidence="2 3" key="1">
    <citation type="submission" date="2024-01" db="EMBL/GenBank/DDBJ databases">
        <title>The genomes of 5 underutilized Papilionoideae crops provide insights into root nodulation and disease resistance.</title>
        <authorList>
            <person name="Yuan L."/>
        </authorList>
    </citation>
    <scope>NUCLEOTIDE SEQUENCE [LARGE SCALE GENOMIC DNA]</scope>
    <source>
        <strain evidence="2">LY-2023</strain>
        <tissue evidence="2">Leaf</tissue>
    </source>
</reference>
<proteinExistence type="predicted"/>
<organism evidence="2 3">
    <name type="scientific">Clitoria ternatea</name>
    <name type="common">Butterfly pea</name>
    <dbReference type="NCBI Taxonomy" id="43366"/>
    <lineage>
        <taxon>Eukaryota</taxon>
        <taxon>Viridiplantae</taxon>
        <taxon>Streptophyta</taxon>
        <taxon>Embryophyta</taxon>
        <taxon>Tracheophyta</taxon>
        <taxon>Spermatophyta</taxon>
        <taxon>Magnoliopsida</taxon>
        <taxon>eudicotyledons</taxon>
        <taxon>Gunneridae</taxon>
        <taxon>Pentapetalae</taxon>
        <taxon>rosids</taxon>
        <taxon>fabids</taxon>
        <taxon>Fabales</taxon>
        <taxon>Fabaceae</taxon>
        <taxon>Papilionoideae</taxon>
        <taxon>50 kb inversion clade</taxon>
        <taxon>NPAAA clade</taxon>
        <taxon>indigoferoid/millettioid clade</taxon>
        <taxon>Phaseoleae</taxon>
        <taxon>Clitoria</taxon>
    </lineage>
</organism>
<dbReference type="Pfam" id="PF24750">
    <property type="entry name" value="b-prop_At3g26010-like"/>
    <property type="match status" value="1"/>
</dbReference>
<gene>
    <name evidence="2" type="ORF">RJT34_03718</name>
</gene>
<sequence length="386" mass="44596">MAFPYDDIFEIFSWLPAKAIYKFTSCNKLLSKFPDEPYFALKQAQNALLRDDTCFFIHNDPVQWYNSKIELHPLSQQNELSCGVSNDILLFLSKHTNVISSSNGLILCRLASGPNKLKFFIVNPATQWWLPIPIPEHLHVYQNLRIGFECDSKGCMVFVFDASDRGWCSNLDYKVHLYKDGEWKTREERFFTGGRNLIFDNLVYYNGAIHIISDCFSYISYKPYIVSYNFTNGESRMLSVPTEATKNSDYHDCKMRIFKWGKLNSSSESICLVRLRNYEFTVWALVKYESGLWKRVLKVGVEAMGLMEEDPTITGFVVLNGDVLVFATKKKIYGYDLSNEKYTRIQEICEHKFKLNVRFTSYSNTLRMCGVGALPLPLSELSKGKC</sequence>
<dbReference type="InterPro" id="IPR011043">
    <property type="entry name" value="Gal_Oxase/kelch_b-propeller"/>
</dbReference>
<evidence type="ECO:0000313" key="3">
    <source>
        <dbReference type="Proteomes" id="UP001359559"/>
    </source>
</evidence>
<dbReference type="EMBL" id="JAYKXN010000001">
    <property type="protein sequence ID" value="KAK7319009.1"/>
    <property type="molecule type" value="Genomic_DNA"/>
</dbReference>
<dbReference type="SUPFAM" id="SSF50965">
    <property type="entry name" value="Galactose oxidase, central domain"/>
    <property type="match status" value="1"/>
</dbReference>
<dbReference type="InterPro" id="IPR056592">
    <property type="entry name" value="Beta-prop_At3g26010-like"/>
</dbReference>
<dbReference type="Proteomes" id="UP001359559">
    <property type="component" value="Unassembled WGS sequence"/>
</dbReference>
<dbReference type="PANTHER" id="PTHR31672:SF9">
    <property type="entry name" value="F-BOX DOMAIN-CONTAINING PROTEIN"/>
    <property type="match status" value="1"/>
</dbReference>
<protein>
    <recommendedName>
        <fullName evidence="1">F-box protein At3g26010-like beta-propeller domain-containing protein</fullName>
    </recommendedName>
</protein>
<evidence type="ECO:0000313" key="2">
    <source>
        <dbReference type="EMBL" id="KAK7319009.1"/>
    </source>
</evidence>
<accession>A0AAN9Q2S3</accession>
<dbReference type="AlphaFoldDB" id="A0AAN9Q2S3"/>
<dbReference type="PANTHER" id="PTHR31672">
    <property type="entry name" value="BNACNNG10540D PROTEIN"/>
    <property type="match status" value="1"/>
</dbReference>
<keyword evidence="3" id="KW-1185">Reference proteome</keyword>